<proteinExistence type="inferred from homology"/>
<keyword evidence="2" id="KW-0560">Oxidoreductase</keyword>
<dbReference type="KEGG" id="pur:AOC03_02210"/>
<keyword evidence="5" id="KW-1185">Reference proteome</keyword>
<dbReference type="InterPro" id="IPR002347">
    <property type="entry name" value="SDR_fam"/>
</dbReference>
<evidence type="ECO:0000313" key="5">
    <source>
        <dbReference type="Proteomes" id="UP000059847"/>
    </source>
</evidence>
<dbReference type="Gene3D" id="3.40.50.720">
    <property type="entry name" value="NAD(P)-binding Rossmann-like Domain"/>
    <property type="match status" value="1"/>
</dbReference>
<sequence length="295" mass="32008">MANPTKAAITKAVNGKNILITGASSGIGERTAYLLSECGAHVILLARTEEKLKVVKEAIEAKGCKASYYPCDLTDMDNIEKTTTQIIADFDHIDVLINNAGRSIRRSVHESVNRFHDFERTMDINYFGAVKTILGFLPTMIARKSGQIINISSIGVLANSPRFAAYVASKSALDAFSRCLAAEVKGNNIKVTNIFMPLVRTPMIAPTKLYRYMPALMPDEAALMVAKAIVEKPNSIASNMGKFASASYSLVPAFNVSVQSIGYRIFPSSTAAQTTDSKPNLAQRAFARIIPGELH</sequence>
<name>A0A0M4SW86_9GAMM</name>
<dbReference type="Pfam" id="PF00106">
    <property type="entry name" value="adh_short"/>
    <property type="match status" value="1"/>
</dbReference>
<dbReference type="PROSITE" id="PS00061">
    <property type="entry name" value="ADH_SHORT"/>
    <property type="match status" value="1"/>
</dbReference>
<dbReference type="InterPro" id="IPR020904">
    <property type="entry name" value="Sc_DH/Rdtase_CS"/>
</dbReference>
<organism evidence="4 5">
    <name type="scientific">Psychrobacter urativorans</name>
    <dbReference type="NCBI Taxonomy" id="45610"/>
    <lineage>
        <taxon>Bacteria</taxon>
        <taxon>Pseudomonadati</taxon>
        <taxon>Pseudomonadota</taxon>
        <taxon>Gammaproteobacteria</taxon>
        <taxon>Moraxellales</taxon>
        <taxon>Moraxellaceae</taxon>
        <taxon>Psychrobacter</taxon>
    </lineage>
</organism>
<dbReference type="OrthoDB" id="9810734at2"/>
<dbReference type="GO" id="GO:0016020">
    <property type="term" value="C:membrane"/>
    <property type="evidence" value="ECO:0007669"/>
    <property type="project" value="TreeGrafter"/>
</dbReference>
<dbReference type="Proteomes" id="UP000059847">
    <property type="component" value="Chromosome"/>
</dbReference>
<evidence type="ECO:0000256" key="1">
    <source>
        <dbReference type="ARBA" id="ARBA00006484"/>
    </source>
</evidence>
<dbReference type="PRINTS" id="PR00081">
    <property type="entry name" value="GDHRDH"/>
</dbReference>
<dbReference type="EMBL" id="CP012678">
    <property type="protein sequence ID" value="ALF59010.1"/>
    <property type="molecule type" value="Genomic_DNA"/>
</dbReference>
<evidence type="ECO:0000313" key="4">
    <source>
        <dbReference type="EMBL" id="ALF59010.1"/>
    </source>
</evidence>
<reference evidence="4 5" key="1">
    <citation type="submission" date="2015-09" db="EMBL/GenBank/DDBJ databases">
        <title>Complete genome of Psychrobacter urativorans R10.10B.</title>
        <authorList>
            <person name="See-Too W.S."/>
            <person name="Chan K.G."/>
        </authorList>
    </citation>
    <scope>NUCLEOTIDE SEQUENCE [LARGE SCALE GENOMIC DNA]</scope>
    <source>
        <strain evidence="4 5">R10.10B</strain>
    </source>
</reference>
<dbReference type="PRINTS" id="PR00080">
    <property type="entry name" value="SDRFAMILY"/>
</dbReference>
<dbReference type="SUPFAM" id="SSF51735">
    <property type="entry name" value="NAD(P)-binding Rossmann-fold domains"/>
    <property type="match status" value="1"/>
</dbReference>
<evidence type="ECO:0000256" key="2">
    <source>
        <dbReference type="ARBA" id="ARBA00023002"/>
    </source>
</evidence>
<dbReference type="CDD" id="cd05233">
    <property type="entry name" value="SDR_c"/>
    <property type="match status" value="1"/>
</dbReference>
<dbReference type="RefSeq" id="WP_062533406.1">
    <property type="nucleotide sequence ID" value="NZ_CP012678.1"/>
</dbReference>
<dbReference type="PANTHER" id="PTHR44196:SF1">
    <property type="entry name" value="DEHYDROGENASE_REDUCTASE SDR FAMILY MEMBER 7B"/>
    <property type="match status" value="1"/>
</dbReference>
<evidence type="ECO:0000256" key="3">
    <source>
        <dbReference type="RuleBase" id="RU000363"/>
    </source>
</evidence>
<dbReference type="GO" id="GO:0016491">
    <property type="term" value="F:oxidoreductase activity"/>
    <property type="evidence" value="ECO:0007669"/>
    <property type="project" value="UniProtKB-KW"/>
</dbReference>
<accession>A0A0M4SW86</accession>
<dbReference type="PANTHER" id="PTHR44196">
    <property type="entry name" value="DEHYDROGENASE/REDUCTASE SDR FAMILY MEMBER 7B"/>
    <property type="match status" value="1"/>
</dbReference>
<comment type="similarity">
    <text evidence="1 3">Belongs to the short-chain dehydrogenases/reductases (SDR) family.</text>
</comment>
<dbReference type="STRING" id="45610.AOC03_02210"/>
<dbReference type="InterPro" id="IPR036291">
    <property type="entry name" value="NAD(P)-bd_dom_sf"/>
</dbReference>
<gene>
    <name evidence="4" type="ORF">AOC03_02210</name>
</gene>
<dbReference type="AlphaFoldDB" id="A0A0M4SW86"/>
<protein>
    <submittedName>
        <fullName evidence="4">Fatty acyl-CoA reductase</fullName>
    </submittedName>
</protein>